<feature type="transmembrane region" description="Helical" evidence="10">
    <location>
        <begin position="20"/>
        <end position="43"/>
    </location>
</feature>
<evidence type="ECO:0000256" key="6">
    <source>
        <dbReference type="ARBA" id="ARBA00022519"/>
    </source>
</evidence>
<reference evidence="11 12" key="1">
    <citation type="submission" date="2020-03" db="EMBL/GenBank/DDBJ databases">
        <title>Genomic Encyclopedia of Type Strains, Phase IV (KMG-IV): sequencing the most valuable type-strain genomes for metagenomic binning, comparative biology and taxonomic classification.</title>
        <authorList>
            <person name="Goeker M."/>
        </authorList>
    </citation>
    <scope>NUCLEOTIDE SEQUENCE [LARGE SCALE GENOMIC DNA]</scope>
    <source>
        <strain evidence="11 12">DSM 22753</strain>
    </source>
</reference>
<evidence type="ECO:0000256" key="2">
    <source>
        <dbReference type="ARBA" id="ARBA00011084"/>
    </source>
</evidence>
<dbReference type="PANTHER" id="PTHR39583:SF2">
    <property type="entry name" value="TYPE II SECRETION SYSTEM PROTEIN J"/>
    <property type="match status" value="1"/>
</dbReference>
<accession>A0ABX0U241</accession>
<keyword evidence="8 10" id="KW-1133">Transmembrane helix</keyword>
<dbReference type="EMBL" id="JAASQP010000001">
    <property type="protein sequence ID" value="NIJ24553.1"/>
    <property type="molecule type" value="Genomic_DNA"/>
</dbReference>
<sequence length="184" mass="19645">MPQAGEQRDAAAGFTLIELMISLGLFALIAVAGLALVDSILGVERRTEVRFDRMADLQRAMLLMSTDIDQVARGRIIGGGSELIFTRAAPGFGGPPVEIRYTLAAGSLIRTVQGIPQVVLTGVQGARWGFYEGAGWQPRWPLSEETAEQWPRAVAVELSVSASPGGMLRRVVALPAAPAYGEVR</sequence>
<evidence type="ECO:0000256" key="9">
    <source>
        <dbReference type="ARBA" id="ARBA00023136"/>
    </source>
</evidence>
<evidence type="ECO:0000256" key="10">
    <source>
        <dbReference type="SAM" id="Phobius"/>
    </source>
</evidence>
<comment type="similarity">
    <text evidence="2">Belongs to the GSP J family.</text>
</comment>
<proteinExistence type="inferred from homology"/>
<dbReference type="InterPro" id="IPR051621">
    <property type="entry name" value="T2SS_protein_J"/>
</dbReference>
<dbReference type="PROSITE" id="PS00409">
    <property type="entry name" value="PROKAR_NTER_METHYL"/>
    <property type="match status" value="1"/>
</dbReference>
<dbReference type="Pfam" id="PF11612">
    <property type="entry name" value="T2SSJ"/>
    <property type="match status" value="1"/>
</dbReference>
<keyword evidence="5" id="KW-0488">Methylation</keyword>
<dbReference type="InterPro" id="IPR012902">
    <property type="entry name" value="N_methyl_site"/>
</dbReference>
<dbReference type="RefSeq" id="WP_140231007.1">
    <property type="nucleotide sequence ID" value="NZ_BAAAEV010000001.1"/>
</dbReference>
<dbReference type="NCBIfam" id="TIGR02532">
    <property type="entry name" value="IV_pilin_GFxxxE"/>
    <property type="match status" value="1"/>
</dbReference>
<dbReference type="SUPFAM" id="SSF54523">
    <property type="entry name" value="Pili subunits"/>
    <property type="match status" value="1"/>
</dbReference>
<dbReference type="Pfam" id="PF07963">
    <property type="entry name" value="N_methyl"/>
    <property type="match status" value="1"/>
</dbReference>
<evidence type="ECO:0000256" key="3">
    <source>
        <dbReference type="ARBA" id="ARBA00021539"/>
    </source>
</evidence>
<evidence type="ECO:0000256" key="5">
    <source>
        <dbReference type="ARBA" id="ARBA00022481"/>
    </source>
</evidence>
<evidence type="ECO:0000313" key="12">
    <source>
        <dbReference type="Proteomes" id="UP000788153"/>
    </source>
</evidence>
<evidence type="ECO:0000256" key="4">
    <source>
        <dbReference type="ARBA" id="ARBA00022475"/>
    </source>
</evidence>
<keyword evidence="9 10" id="KW-0472">Membrane</keyword>
<keyword evidence="4" id="KW-1003">Cell membrane</keyword>
<keyword evidence="12" id="KW-1185">Reference proteome</keyword>
<evidence type="ECO:0000256" key="7">
    <source>
        <dbReference type="ARBA" id="ARBA00022692"/>
    </source>
</evidence>
<gene>
    <name evidence="11" type="ORF">FHT01_002095</name>
</gene>
<evidence type="ECO:0000256" key="1">
    <source>
        <dbReference type="ARBA" id="ARBA00004377"/>
    </source>
</evidence>
<comment type="caution">
    <text evidence="11">The sequence shown here is derived from an EMBL/GenBank/DDBJ whole genome shotgun (WGS) entry which is preliminary data.</text>
</comment>
<evidence type="ECO:0000256" key="8">
    <source>
        <dbReference type="ARBA" id="ARBA00022989"/>
    </source>
</evidence>
<name>A0ABX0U241_9SPHN</name>
<organism evidence="11 12">
    <name type="scientific">Sphingomonas japonica</name>
    <dbReference type="NCBI Taxonomy" id="511662"/>
    <lineage>
        <taxon>Bacteria</taxon>
        <taxon>Pseudomonadati</taxon>
        <taxon>Pseudomonadota</taxon>
        <taxon>Alphaproteobacteria</taxon>
        <taxon>Sphingomonadales</taxon>
        <taxon>Sphingomonadaceae</taxon>
        <taxon>Sphingomonas</taxon>
    </lineage>
</organism>
<comment type="subcellular location">
    <subcellularLocation>
        <location evidence="1">Cell inner membrane</location>
        <topology evidence="1">Single-pass membrane protein</topology>
    </subcellularLocation>
</comment>
<keyword evidence="7 10" id="KW-0812">Transmembrane</keyword>
<dbReference type="Proteomes" id="UP000788153">
    <property type="component" value="Unassembled WGS sequence"/>
</dbReference>
<protein>
    <recommendedName>
        <fullName evidence="3">Type II secretion system protein J</fullName>
    </recommendedName>
</protein>
<dbReference type="InterPro" id="IPR010055">
    <property type="entry name" value="T2SS_protein-GspJ"/>
</dbReference>
<keyword evidence="6" id="KW-0997">Cell inner membrane</keyword>
<dbReference type="PANTHER" id="PTHR39583">
    <property type="entry name" value="TYPE II SECRETION SYSTEM PROTEIN J-RELATED"/>
    <property type="match status" value="1"/>
</dbReference>
<evidence type="ECO:0000313" key="11">
    <source>
        <dbReference type="EMBL" id="NIJ24553.1"/>
    </source>
</evidence>
<dbReference type="InterPro" id="IPR045584">
    <property type="entry name" value="Pilin-like"/>
</dbReference>